<dbReference type="CDD" id="cd18584">
    <property type="entry name" value="ABC_6TM_AarD_CydD"/>
    <property type="match status" value="1"/>
</dbReference>
<evidence type="ECO:0000256" key="4">
    <source>
        <dbReference type="ARBA" id="ARBA00022840"/>
    </source>
</evidence>
<evidence type="ECO:0000256" key="2">
    <source>
        <dbReference type="ARBA" id="ARBA00022692"/>
    </source>
</evidence>
<dbReference type="PROSITE" id="PS00211">
    <property type="entry name" value="ABC_TRANSPORTER_1"/>
    <property type="match status" value="1"/>
</dbReference>
<feature type="domain" description="ABC transmembrane type-1" evidence="9">
    <location>
        <begin position="24"/>
        <end position="314"/>
    </location>
</feature>
<keyword evidence="2 7" id="KW-0812">Transmembrane</keyword>
<comment type="subcellular location">
    <subcellularLocation>
        <location evidence="1">Cell membrane</location>
        <topology evidence="1">Multi-pass membrane protein</topology>
    </subcellularLocation>
</comment>
<accession>A0A3D9DYI3</accession>
<dbReference type="InterPro" id="IPR014216">
    <property type="entry name" value="ABC_transptr_CydD"/>
</dbReference>
<comment type="caution">
    <text evidence="10">The sequence shown here is derived from an EMBL/GenBank/DDBJ whole genome shotgun (WGS) entry which is preliminary data.</text>
</comment>
<dbReference type="RefSeq" id="WP_115852824.1">
    <property type="nucleotide sequence ID" value="NZ_QRDJ01000006.1"/>
</dbReference>
<evidence type="ECO:0000259" key="8">
    <source>
        <dbReference type="PROSITE" id="PS50893"/>
    </source>
</evidence>
<name>A0A3D9DYI3_9GAMM</name>
<reference evidence="10 11" key="1">
    <citation type="submission" date="2018-07" db="EMBL/GenBank/DDBJ databases">
        <title>Genomic Encyclopedia of Type Strains, Phase IV (KMG-IV): sequencing the most valuable type-strain genomes for metagenomic binning, comparative biology and taxonomic classification.</title>
        <authorList>
            <person name="Goeker M."/>
        </authorList>
    </citation>
    <scope>NUCLEOTIDE SEQUENCE [LARGE SCALE GENOMIC DNA]</scope>
    <source>
        <strain evidence="10 11">DSM 14324</strain>
    </source>
</reference>
<feature type="domain" description="ABC transporter" evidence="8">
    <location>
        <begin position="348"/>
        <end position="588"/>
    </location>
</feature>
<feature type="transmembrane region" description="Helical" evidence="7">
    <location>
        <begin position="282"/>
        <end position="299"/>
    </location>
</feature>
<dbReference type="Proteomes" id="UP000256334">
    <property type="component" value="Unassembled WGS sequence"/>
</dbReference>
<organism evidence="10 11">
    <name type="scientific">Kushneria indalinina DSM 14324</name>
    <dbReference type="NCBI Taxonomy" id="1122140"/>
    <lineage>
        <taxon>Bacteria</taxon>
        <taxon>Pseudomonadati</taxon>
        <taxon>Pseudomonadota</taxon>
        <taxon>Gammaproteobacteria</taxon>
        <taxon>Oceanospirillales</taxon>
        <taxon>Halomonadaceae</taxon>
        <taxon>Kushneria</taxon>
    </lineage>
</organism>
<dbReference type="GO" id="GO:0042883">
    <property type="term" value="P:cysteine transport"/>
    <property type="evidence" value="ECO:0007669"/>
    <property type="project" value="InterPro"/>
</dbReference>
<dbReference type="PROSITE" id="PS50893">
    <property type="entry name" value="ABC_TRANSPORTER_2"/>
    <property type="match status" value="1"/>
</dbReference>
<feature type="transmembrane region" description="Helical" evidence="7">
    <location>
        <begin position="165"/>
        <end position="185"/>
    </location>
</feature>
<dbReference type="InterPro" id="IPR017871">
    <property type="entry name" value="ABC_transporter-like_CS"/>
</dbReference>
<dbReference type="OrthoDB" id="9806127at2"/>
<sequence>MASNETPRQWLQRTARRGARWSRLSVIAGTLSTLILLVQAWCIATIAQRMVIEGADFSSLVVPLLLLPPAFILRGLMVRARTICGARGGIEIRQSVRRELLERIAVLGPLWARRQHSATLSNRVWDQVDALQGFYADYRPQMLLCGIIPVIILVAVAPLSWAAALILIATGPLIPMNMAMVGIGAKKRQEDQFLEMGRMSRHFLDTLQGLSTLKLFDVSKRQAKEVHATSEGFRRRTMRVLRLAFLSSTVLEFFASVSIALLALYLGFVYLGQFHFGMYDHGINLFIGLFILILAPEFYQPLRDLGVHYHAKAEAEAAAEDLMPILNRRVFERDTGQPPWQPEGSLKLSLEGLTARYAGRSSAALEDVTLDLRANEMLAVIGPSGAGKSTLLNVLMGFMHPEAGTINVTDGDQPPRALTDIRPDDWQHQIAWVGQSAVIVSGTLADNLRLANAQADDAALLDALEQAALHHWLAGLPDGLETQLGEGGRAVSGGQARRIALARAFLRDARLVLLDEPTASLDQASERLVMEALARLCRSRTVVLLTHRMELLALADRVLMLDQGRVQALDTLDALRAPGGPLARPAATDMSEMRDV</sequence>
<dbReference type="NCBIfam" id="TIGR02857">
    <property type="entry name" value="CydD"/>
    <property type="match status" value="1"/>
</dbReference>
<evidence type="ECO:0000259" key="9">
    <source>
        <dbReference type="PROSITE" id="PS50929"/>
    </source>
</evidence>
<keyword evidence="4 10" id="KW-0067">ATP-binding</keyword>
<evidence type="ECO:0000256" key="1">
    <source>
        <dbReference type="ARBA" id="ARBA00004651"/>
    </source>
</evidence>
<keyword evidence="11" id="KW-1185">Reference proteome</keyword>
<dbReference type="InterPro" id="IPR003593">
    <property type="entry name" value="AAA+_ATPase"/>
</dbReference>
<dbReference type="GO" id="GO:0016887">
    <property type="term" value="F:ATP hydrolysis activity"/>
    <property type="evidence" value="ECO:0007669"/>
    <property type="project" value="InterPro"/>
</dbReference>
<dbReference type="CDD" id="cd03228">
    <property type="entry name" value="ABCC_MRP_Like"/>
    <property type="match status" value="1"/>
</dbReference>
<dbReference type="PROSITE" id="PS50929">
    <property type="entry name" value="ABC_TM1F"/>
    <property type="match status" value="1"/>
</dbReference>
<proteinExistence type="predicted"/>
<dbReference type="Gene3D" id="1.20.1560.10">
    <property type="entry name" value="ABC transporter type 1, transmembrane domain"/>
    <property type="match status" value="1"/>
</dbReference>
<evidence type="ECO:0000256" key="7">
    <source>
        <dbReference type="SAM" id="Phobius"/>
    </source>
</evidence>
<feature type="transmembrane region" description="Helical" evidence="7">
    <location>
        <begin position="142"/>
        <end position="159"/>
    </location>
</feature>
<protein>
    <submittedName>
        <fullName evidence="10">ATP-binding cassette subfamily C protein CydD</fullName>
    </submittedName>
</protein>
<dbReference type="InterPro" id="IPR036640">
    <property type="entry name" value="ABC1_TM_sf"/>
</dbReference>
<dbReference type="Pfam" id="PF00664">
    <property type="entry name" value="ABC_membrane"/>
    <property type="match status" value="1"/>
</dbReference>
<dbReference type="SUPFAM" id="SSF90123">
    <property type="entry name" value="ABC transporter transmembrane region"/>
    <property type="match status" value="1"/>
</dbReference>
<feature type="transmembrane region" description="Helical" evidence="7">
    <location>
        <begin position="21"/>
        <end position="47"/>
    </location>
</feature>
<keyword evidence="3" id="KW-0547">Nucleotide-binding</keyword>
<dbReference type="Gene3D" id="3.40.50.300">
    <property type="entry name" value="P-loop containing nucleotide triphosphate hydrolases"/>
    <property type="match status" value="1"/>
</dbReference>
<feature type="transmembrane region" description="Helical" evidence="7">
    <location>
        <begin position="243"/>
        <end position="270"/>
    </location>
</feature>
<evidence type="ECO:0000256" key="3">
    <source>
        <dbReference type="ARBA" id="ARBA00022741"/>
    </source>
</evidence>
<feature type="transmembrane region" description="Helical" evidence="7">
    <location>
        <begin position="59"/>
        <end position="77"/>
    </location>
</feature>
<dbReference type="PANTHER" id="PTHR24221:SF261">
    <property type="entry name" value="GLUTATHIONE_L-CYSTEINE TRANSPORT SYSTEM ATP-BINDING_PERMEASE PROTEIN CYDD"/>
    <property type="match status" value="1"/>
</dbReference>
<dbReference type="InterPro" id="IPR039421">
    <property type="entry name" value="Type_1_exporter"/>
</dbReference>
<dbReference type="GO" id="GO:0005524">
    <property type="term" value="F:ATP binding"/>
    <property type="evidence" value="ECO:0007669"/>
    <property type="project" value="UniProtKB-KW"/>
</dbReference>
<dbReference type="GO" id="GO:0005886">
    <property type="term" value="C:plasma membrane"/>
    <property type="evidence" value="ECO:0007669"/>
    <property type="project" value="UniProtKB-SubCell"/>
</dbReference>
<dbReference type="Pfam" id="PF00005">
    <property type="entry name" value="ABC_tran"/>
    <property type="match status" value="1"/>
</dbReference>
<evidence type="ECO:0000256" key="6">
    <source>
        <dbReference type="ARBA" id="ARBA00023136"/>
    </source>
</evidence>
<dbReference type="SMART" id="SM00382">
    <property type="entry name" value="AAA"/>
    <property type="match status" value="1"/>
</dbReference>
<gene>
    <name evidence="10" type="ORF">C8D72_0515</name>
</gene>
<dbReference type="InterPro" id="IPR003439">
    <property type="entry name" value="ABC_transporter-like_ATP-bd"/>
</dbReference>
<evidence type="ECO:0000256" key="5">
    <source>
        <dbReference type="ARBA" id="ARBA00022989"/>
    </source>
</evidence>
<evidence type="ECO:0000313" key="10">
    <source>
        <dbReference type="EMBL" id="REC95850.1"/>
    </source>
</evidence>
<dbReference type="EMBL" id="QRDJ01000006">
    <property type="protein sequence ID" value="REC95850.1"/>
    <property type="molecule type" value="Genomic_DNA"/>
</dbReference>
<dbReference type="GO" id="GO:0140359">
    <property type="term" value="F:ABC-type transporter activity"/>
    <property type="evidence" value="ECO:0007669"/>
    <property type="project" value="InterPro"/>
</dbReference>
<keyword evidence="6 7" id="KW-0472">Membrane</keyword>
<evidence type="ECO:0000313" key="11">
    <source>
        <dbReference type="Proteomes" id="UP000256334"/>
    </source>
</evidence>
<dbReference type="GO" id="GO:0034040">
    <property type="term" value="F:ATPase-coupled lipid transmembrane transporter activity"/>
    <property type="evidence" value="ECO:0007669"/>
    <property type="project" value="TreeGrafter"/>
</dbReference>
<dbReference type="AlphaFoldDB" id="A0A3D9DYI3"/>
<keyword evidence="5 7" id="KW-1133">Transmembrane helix</keyword>
<dbReference type="InterPro" id="IPR011527">
    <property type="entry name" value="ABC1_TM_dom"/>
</dbReference>
<dbReference type="PANTHER" id="PTHR24221">
    <property type="entry name" value="ATP-BINDING CASSETTE SUB-FAMILY B"/>
    <property type="match status" value="1"/>
</dbReference>
<dbReference type="SUPFAM" id="SSF52540">
    <property type="entry name" value="P-loop containing nucleoside triphosphate hydrolases"/>
    <property type="match status" value="1"/>
</dbReference>
<dbReference type="InterPro" id="IPR027417">
    <property type="entry name" value="P-loop_NTPase"/>
</dbReference>